<dbReference type="InterPro" id="IPR029019">
    <property type="entry name" value="HEX_eukaryotic_N"/>
</dbReference>
<evidence type="ECO:0000256" key="7">
    <source>
        <dbReference type="ARBA" id="ARBA00053719"/>
    </source>
</evidence>
<dbReference type="SUPFAM" id="SSF55545">
    <property type="entry name" value="beta-N-acetylhexosaminidase-like domain"/>
    <property type="match status" value="1"/>
</dbReference>
<dbReference type="GO" id="GO:0006689">
    <property type="term" value="P:ganglioside catabolic process"/>
    <property type="evidence" value="ECO:0007669"/>
    <property type="project" value="TreeGrafter"/>
</dbReference>
<proteinExistence type="inferred from homology"/>
<dbReference type="WBParaSite" id="PgB35_g004_t01">
    <property type="protein sequence ID" value="PgB35_g004_t01"/>
    <property type="gene ID" value="PgB35_g004"/>
</dbReference>
<dbReference type="InterPro" id="IPR025705">
    <property type="entry name" value="Beta_hexosaminidase_sua/sub"/>
</dbReference>
<dbReference type="InterPro" id="IPR029018">
    <property type="entry name" value="Hex-like_dom2"/>
</dbReference>
<evidence type="ECO:0000256" key="1">
    <source>
        <dbReference type="ARBA" id="ARBA00001231"/>
    </source>
</evidence>
<feature type="disulfide bond" evidence="10">
    <location>
        <begin position="517"/>
        <end position="535"/>
    </location>
</feature>
<dbReference type="GO" id="GO:0005975">
    <property type="term" value="P:carbohydrate metabolic process"/>
    <property type="evidence" value="ECO:0007669"/>
    <property type="project" value="InterPro"/>
</dbReference>
<dbReference type="PANTHER" id="PTHR22600">
    <property type="entry name" value="BETA-HEXOSAMINIDASE"/>
    <property type="match status" value="1"/>
</dbReference>
<keyword evidence="4 8" id="KW-0378">Hydrolase</keyword>
<feature type="domain" description="Glycoside hydrolase family 20 catalytic" evidence="12">
    <location>
        <begin position="174"/>
        <end position="498"/>
    </location>
</feature>
<evidence type="ECO:0000256" key="11">
    <source>
        <dbReference type="SAM" id="SignalP"/>
    </source>
</evidence>
<dbReference type="InterPro" id="IPR015883">
    <property type="entry name" value="Glyco_hydro_20_cat"/>
</dbReference>
<reference evidence="15" key="1">
    <citation type="submission" date="2022-11" db="UniProtKB">
        <authorList>
            <consortium name="WormBaseParasite"/>
        </authorList>
    </citation>
    <scope>IDENTIFICATION</scope>
</reference>
<dbReference type="PANTHER" id="PTHR22600:SF21">
    <property type="entry name" value="BETA-HEXOSAMINIDASE A"/>
    <property type="match status" value="1"/>
</dbReference>
<dbReference type="Pfam" id="PF14845">
    <property type="entry name" value="Glycohydro_20b2"/>
    <property type="match status" value="1"/>
</dbReference>
<dbReference type="AlphaFoldDB" id="A0A914ZY72"/>
<dbReference type="GO" id="GO:0016020">
    <property type="term" value="C:membrane"/>
    <property type="evidence" value="ECO:0007669"/>
    <property type="project" value="TreeGrafter"/>
</dbReference>
<evidence type="ECO:0000256" key="3">
    <source>
        <dbReference type="ARBA" id="ARBA00022729"/>
    </source>
</evidence>
<feature type="active site" description="Proton donor" evidence="9">
    <location>
        <position position="329"/>
    </location>
</feature>
<feature type="disulfide bond" evidence="10">
    <location>
        <begin position="67"/>
        <end position="110"/>
    </location>
</feature>
<dbReference type="GO" id="GO:0005764">
    <property type="term" value="C:lysosome"/>
    <property type="evidence" value="ECO:0007669"/>
    <property type="project" value="TreeGrafter"/>
</dbReference>
<keyword evidence="14" id="KW-1185">Reference proteome</keyword>
<feature type="signal peptide" evidence="11">
    <location>
        <begin position="1"/>
        <end position="26"/>
    </location>
</feature>
<feature type="chain" id="PRO_5036926933" description="Beta-hexosaminidase" evidence="11">
    <location>
        <begin position="27"/>
        <end position="545"/>
    </location>
</feature>
<dbReference type="PRINTS" id="PR00738">
    <property type="entry name" value="GLHYDRLASE20"/>
</dbReference>
<organism evidence="14 15">
    <name type="scientific">Parascaris univalens</name>
    <name type="common">Nematode worm</name>
    <dbReference type="NCBI Taxonomy" id="6257"/>
    <lineage>
        <taxon>Eukaryota</taxon>
        <taxon>Metazoa</taxon>
        <taxon>Ecdysozoa</taxon>
        <taxon>Nematoda</taxon>
        <taxon>Chromadorea</taxon>
        <taxon>Rhabditida</taxon>
        <taxon>Spirurina</taxon>
        <taxon>Ascaridomorpha</taxon>
        <taxon>Ascaridoidea</taxon>
        <taxon>Ascarididae</taxon>
        <taxon>Parascaris</taxon>
    </lineage>
</organism>
<name>A0A914ZY72_PARUN</name>
<evidence type="ECO:0000259" key="13">
    <source>
        <dbReference type="Pfam" id="PF14845"/>
    </source>
</evidence>
<keyword evidence="5" id="KW-0325">Glycoprotein</keyword>
<evidence type="ECO:0000256" key="9">
    <source>
        <dbReference type="PIRSR" id="PIRSR001093-1"/>
    </source>
</evidence>
<dbReference type="Pfam" id="PF00728">
    <property type="entry name" value="Glyco_hydro_20"/>
    <property type="match status" value="1"/>
</dbReference>
<feature type="domain" description="Beta-hexosaminidase eukaryotic type N-terminal" evidence="13">
    <location>
        <begin position="38"/>
        <end position="150"/>
    </location>
</feature>
<comment type="function">
    <text evidence="7">Responsible for the degradation of GM2 gangliosides, and a variety of other molecules containing terminal N-acetyl hexosamines. Degrades chitotriose.</text>
</comment>
<dbReference type="GO" id="GO:0030203">
    <property type="term" value="P:glycosaminoglycan metabolic process"/>
    <property type="evidence" value="ECO:0007669"/>
    <property type="project" value="TreeGrafter"/>
</dbReference>
<comment type="catalytic activity">
    <reaction evidence="1 8">
        <text>Hydrolysis of terminal non-reducing N-acetyl-D-hexosamine residues in N-acetyl-beta-D-hexosaminides.</text>
        <dbReference type="EC" id="3.2.1.52"/>
    </reaction>
</comment>
<dbReference type="FunFam" id="3.20.20.80:FF:000063">
    <property type="entry name" value="Beta-hexosaminidase"/>
    <property type="match status" value="1"/>
</dbReference>
<evidence type="ECO:0000256" key="8">
    <source>
        <dbReference type="PIRNR" id="PIRNR001093"/>
    </source>
</evidence>
<protein>
    <recommendedName>
        <fullName evidence="8">Beta-hexosaminidase</fullName>
        <ecNumber evidence="8">3.2.1.52</ecNumber>
    </recommendedName>
</protein>
<sequence>MFEMSLGKSIICLLALINYLDCNILAWPDPYSKTQGEIWPLPQYIGRQETIWLLDPKTFIIHSDSKCDIIEEAIKRYSMRLQPPDDDDLRRDITNQSALKSLEIIVEGECPSGVPQLGMDESYKLNVTSSDAILKAVEVWGALRGLESFSHMVYYNASLGHMIRSAIIKDFPRFPHRGVLLDTSRHFLSINALKANIELMAQNKFNVFHWHIVDNEAFPYNSEALPSLSSGSYTPRHKYSLLEIKDVIAYARLRGVRVIVEFDTPGHMKSWGIGMPNLLTRCFDKSGKETFDRSLIDPTIEDTWDVLLALFEEVFQVFPDNYVHLGGDETKFWIPDCWERNTNITTFISLHGLKTARDLERWYFTKLTAILNGPHRESKKKFIVWKEVLDTGIKVEDMVAHVWEGSSYAAQMNEMNAVTASGNYALLSACWYLDYIITGADWLDYYKCDPQGFNGSQVQKNLVLGGEAALWGEWVDESNVVARLWPRASAVAERLWSDAEQTKVPMAAWPRLYEMQCKIASRGFPVQPAYGLRFCDFEYHASLPV</sequence>
<evidence type="ECO:0000256" key="10">
    <source>
        <dbReference type="PIRSR" id="PIRSR001093-2"/>
    </source>
</evidence>
<keyword evidence="3 11" id="KW-0732">Signal</keyword>
<dbReference type="PIRSF" id="PIRSF001093">
    <property type="entry name" value="B-hxosamndse_ab_euk"/>
    <property type="match status" value="1"/>
</dbReference>
<dbReference type="Proteomes" id="UP000887569">
    <property type="component" value="Unplaced"/>
</dbReference>
<dbReference type="Gene3D" id="3.30.379.10">
    <property type="entry name" value="Chitobiase/beta-hexosaminidase domain 2-like"/>
    <property type="match status" value="1"/>
</dbReference>
<keyword evidence="6 8" id="KW-0326">Glycosidase</keyword>
<evidence type="ECO:0000256" key="5">
    <source>
        <dbReference type="ARBA" id="ARBA00023180"/>
    </source>
</evidence>
<evidence type="ECO:0000256" key="2">
    <source>
        <dbReference type="ARBA" id="ARBA00006285"/>
    </source>
</evidence>
<dbReference type="EC" id="3.2.1.52" evidence="8"/>
<dbReference type="InterPro" id="IPR017853">
    <property type="entry name" value="GH"/>
</dbReference>
<evidence type="ECO:0000259" key="12">
    <source>
        <dbReference type="Pfam" id="PF00728"/>
    </source>
</evidence>
<evidence type="ECO:0000313" key="15">
    <source>
        <dbReference type="WBParaSite" id="PgB35_g004_t01"/>
    </source>
</evidence>
<comment type="similarity">
    <text evidence="2 8">Belongs to the glycosyl hydrolase 20 family.</text>
</comment>
<evidence type="ECO:0000256" key="6">
    <source>
        <dbReference type="ARBA" id="ARBA00023295"/>
    </source>
</evidence>
<feature type="disulfide bond" evidence="10">
    <location>
        <begin position="282"/>
        <end position="337"/>
    </location>
</feature>
<evidence type="ECO:0000256" key="4">
    <source>
        <dbReference type="ARBA" id="ARBA00022801"/>
    </source>
</evidence>
<dbReference type="Gene3D" id="3.20.20.80">
    <property type="entry name" value="Glycosidases"/>
    <property type="match status" value="1"/>
</dbReference>
<keyword evidence="10" id="KW-1015">Disulfide bond</keyword>
<dbReference type="GO" id="GO:0004563">
    <property type="term" value="F:beta-N-acetylhexosaminidase activity"/>
    <property type="evidence" value="ECO:0007669"/>
    <property type="project" value="UniProtKB-EC"/>
</dbReference>
<evidence type="ECO:0000313" key="14">
    <source>
        <dbReference type="Proteomes" id="UP000887569"/>
    </source>
</evidence>
<dbReference type="SUPFAM" id="SSF51445">
    <property type="entry name" value="(Trans)glycosidases"/>
    <property type="match status" value="1"/>
</dbReference>
<accession>A0A914ZY72</accession>